<reference evidence="2" key="1">
    <citation type="journal article" date="2015" name="Nature">
        <title>Complex archaea that bridge the gap between prokaryotes and eukaryotes.</title>
        <authorList>
            <person name="Spang A."/>
            <person name="Saw J.H."/>
            <person name="Jorgensen S.L."/>
            <person name="Zaremba-Niedzwiedzka K."/>
            <person name="Martijn J."/>
            <person name="Lind A.E."/>
            <person name="van Eijk R."/>
            <person name="Schleper C."/>
            <person name="Guy L."/>
            <person name="Ettema T.J."/>
        </authorList>
    </citation>
    <scope>NUCLEOTIDE SEQUENCE</scope>
</reference>
<organism evidence="2">
    <name type="scientific">marine sediment metagenome</name>
    <dbReference type="NCBI Taxonomy" id="412755"/>
    <lineage>
        <taxon>unclassified sequences</taxon>
        <taxon>metagenomes</taxon>
        <taxon>ecological metagenomes</taxon>
    </lineage>
</organism>
<evidence type="ECO:0000256" key="1">
    <source>
        <dbReference type="SAM" id="MobiDB-lite"/>
    </source>
</evidence>
<gene>
    <name evidence="2" type="ORF">LCGC14_2206490</name>
</gene>
<dbReference type="EMBL" id="LAZR01029189">
    <property type="protein sequence ID" value="KKL60323.1"/>
    <property type="molecule type" value="Genomic_DNA"/>
</dbReference>
<dbReference type="AlphaFoldDB" id="A0A0F9DF32"/>
<sequence>MMEKPIKDNPIMSKTDKRKQMRILYTRANRKFEKDTNPTPKTRKKRKTKKNLRTTYITYEDFENAVRNTLPPLIKESAMSKSEFYVFPLKIFYEDSVLPPEYFVDTYKKKFGEAPINAIMYIGQGMPLLALGAVPPQV</sequence>
<feature type="region of interest" description="Disordered" evidence="1">
    <location>
        <begin position="30"/>
        <end position="50"/>
    </location>
</feature>
<proteinExistence type="predicted"/>
<feature type="compositionally biased region" description="Basic residues" evidence="1">
    <location>
        <begin position="41"/>
        <end position="50"/>
    </location>
</feature>
<accession>A0A0F9DF32</accession>
<protein>
    <submittedName>
        <fullName evidence="2">Uncharacterized protein</fullName>
    </submittedName>
</protein>
<name>A0A0F9DF32_9ZZZZ</name>
<evidence type="ECO:0000313" key="2">
    <source>
        <dbReference type="EMBL" id="KKL60323.1"/>
    </source>
</evidence>
<comment type="caution">
    <text evidence="2">The sequence shown here is derived from an EMBL/GenBank/DDBJ whole genome shotgun (WGS) entry which is preliminary data.</text>
</comment>